<dbReference type="AlphaFoldDB" id="A0AAV5QV18"/>
<keyword evidence="3" id="KW-0418">Kinase</keyword>
<organism evidence="3 4">
    <name type="scientific">Saccharomycopsis crataegensis</name>
    <dbReference type="NCBI Taxonomy" id="43959"/>
    <lineage>
        <taxon>Eukaryota</taxon>
        <taxon>Fungi</taxon>
        <taxon>Dikarya</taxon>
        <taxon>Ascomycota</taxon>
        <taxon>Saccharomycotina</taxon>
        <taxon>Saccharomycetes</taxon>
        <taxon>Saccharomycopsidaceae</taxon>
        <taxon>Saccharomycopsis</taxon>
    </lineage>
</organism>
<dbReference type="InterPro" id="IPR000719">
    <property type="entry name" value="Prot_kinase_dom"/>
</dbReference>
<gene>
    <name evidence="3" type="ORF">DASC09_056930</name>
</gene>
<dbReference type="PROSITE" id="PS50011">
    <property type="entry name" value="PROTEIN_KINASE_DOM"/>
    <property type="match status" value="1"/>
</dbReference>
<evidence type="ECO:0000256" key="1">
    <source>
        <dbReference type="SAM" id="MobiDB-lite"/>
    </source>
</evidence>
<protein>
    <submittedName>
        <fullName evidence="3">Protein kinase</fullName>
    </submittedName>
</protein>
<feature type="domain" description="Protein kinase" evidence="2">
    <location>
        <begin position="19"/>
        <end position="292"/>
    </location>
</feature>
<dbReference type="GO" id="GO:0005634">
    <property type="term" value="C:nucleus"/>
    <property type="evidence" value="ECO:0007669"/>
    <property type="project" value="TreeGrafter"/>
</dbReference>
<feature type="compositionally biased region" description="Polar residues" evidence="1">
    <location>
        <begin position="494"/>
        <end position="506"/>
    </location>
</feature>
<feature type="region of interest" description="Disordered" evidence="1">
    <location>
        <begin position="449"/>
        <end position="471"/>
    </location>
</feature>
<dbReference type="GO" id="GO:0004674">
    <property type="term" value="F:protein serine/threonine kinase activity"/>
    <property type="evidence" value="ECO:0007669"/>
    <property type="project" value="TreeGrafter"/>
</dbReference>
<dbReference type="RefSeq" id="XP_064855350.1">
    <property type="nucleotide sequence ID" value="XM_064999278.1"/>
</dbReference>
<dbReference type="EMBL" id="BTFZ01000019">
    <property type="protein sequence ID" value="GMM38354.1"/>
    <property type="molecule type" value="Genomic_DNA"/>
</dbReference>
<dbReference type="PROSITE" id="PS00108">
    <property type="entry name" value="PROTEIN_KINASE_ST"/>
    <property type="match status" value="1"/>
</dbReference>
<dbReference type="GO" id="GO:0044773">
    <property type="term" value="P:mitotic DNA damage checkpoint signaling"/>
    <property type="evidence" value="ECO:0007669"/>
    <property type="project" value="TreeGrafter"/>
</dbReference>
<reference evidence="3 4" key="1">
    <citation type="journal article" date="2023" name="Elife">
        <title>Identification of key yeast species and microbe-microbe interactions impacting larval growth of Drosophila in the wild.</title>
        <authorList>
            <person name="Mure A."/>
            <person name="Sugiura Y."/>
            <person name="Maeda R."/>
            <person name="Honda K."/>
            <person name="Sakurai N."/>
            <person name="Takahashi Y."/>
            <person name="Watada M."/>
            <person name="Katoh T."/>
            <person name="Gotoh A."/>
            <person name="Gotoh Y."/>
            <person name="Taniguchi I."/>
            <person name="Nakamura K."/>
            <person name="Hayashi T."/>
            <person name="Katayama T."/>
            <person name="Uemura T."/>
            <person name="Hattori Y."/>
        </authorList>
    </citation>
    <scope>NUCLEOTIDE SEQUENCE [LARGE SCALE GENOMIC DNA]</scope>
    <source>
        <strain evidence="3 4">SC-9</strain>
    </source>
</reference>
<dbReference type="GO" id="GO:0005524">
    <property type="term" value="F:ATP binding"/>
    <property type="evidence" value="ECO:0007669"/>
    <property type="project" value="InterPro"/>
</dbReference>
<dbReference type="InterPro" id="IPR008271">
    <property type="entry name" value="Ser/Thr_kinase_AS"/>
</dbReference>
<name>A0AAV5QV18_9ASCO</name>
<evidence type="ECO:0000313" key="3">
    <source>
        <dbReference type="EMBL" id="GMM38354.1"/>
    </source>
</evidence>
<evidence type="ECO:0000259" key="2">
    <source>
        <dbReference type="PROSITE" id="PS50011"/>
    </source>
</evidence>
<keyword evidence="3" id="KW-0808">Transferase</keyword>
<keyword evidence="4" id="KW-1185">Reference proteome</keyword>
<comment type="caution">
    <text evidence="3">The sequence shown here is derived from an EMBL/GenBank/DDBJ whole genome shotgun (WGS) entry which is preliminary data.</text>
</comment>
<dbReference type="GeneID" id="90076343"/>
<dbReference type="Pfam" id="PF00069">
    <property type="entry name" value="Pkinase"/>
    <property type="match status" value="1"/>
</dbReference>
<dbReference type="SMART" id="SM00220">
    <property type="entry name" value="S_TKc"/>
    <property type="match status" value="1"/>
</dbReference>
<proteinExistence type="predicted"/>
<accession>A0AAV5QV18</accession>
<evidence type="ECO:0000313" key="4">
    <source>
        <dbReference type="Proteomes" id="UP001360560"/>
    </source>
</evidence>
<dbReference type="Gene3D" id="1.10.510.10">
    <property type="entry name" value="Transferase(Phosphotransferase) domain 1"/>
    <property type="match status" value="1"/>
</dbReference>
<dbReference type="SUPFAM" id="SSF56112">
    <property type="entry name" value="Protein kinase-like (PK-like)"/>
    <property type="match status" value="1"/>
</dbReference>
<dbReference type="PANTHER" id="PTHR44167:SF30">
    <property type="entry name" value="PHOSPHORYLASE KINASE"/>
    <property type="match status" value="1"/>
</dbReference>
<feature type="region of interest" description="Disordered" evidence="1">
    <location>
        <begin position="494"/>
        <end position="514"/>
    </location>
</feature>
<dbReference type="InterPro" id="IPR011009">
    <property type="entry name" value="Kinase-like_dom_sf"/>
</dbReference>
<dbReference type="PANTHER" id="PTHR44167">
    <property type="entry name" value="OVARIAN-SPECIFIC SERINE/THREONINE-PROTEIN KINASE LOK-RELATED"/>
    <property type="match status" value="1"/>
</dbReference>
<sequence>MSLSYNSYNNKSILLGGRYEKVKDLQSGTFGQVSLANDVLSDTRVAIKSMKKCTPEVDAMAHHEVSMLNKLKGIEEVCQLLDHFESDDYHFLVFEYCEFGDLHEFLHDEENFEVQKPFDNSFVFKQFAIDLINAVKHCHENGIYHRDIKPENILVTRDLKFKLADFGLSSTSRYCNESNVGTDKYMAPECVFEDKTNTTYYDCLFSDYWSLGVSLMYTLFGYAPFKKCVDDDQWFRKYLNGSHDSLQDSSSVNVFYDIYPNLSTTGFDCFVDTLLQFVPEKRSLDDCLQMLVNDEDTVQVFTVDEELEIEQFNNNSFSQSSDDVPFLDEKLMISSSIVNNDGVNDNDMFNEEFEILEIESQDFSSADDSSPQSMFEVHGNDSKFSIPPSLIDSTVTSAAPIKTFDKKSTDDKNFLQTSSALTQGLSWYDFDDLDCSELVNSFTNDLNISSTTTTTPLNGAETPRNSTNQPPVKTINSIYQSKLTSIVANNHANFNANQPTTSSHQVASIDDSWW</sequence>
<dbReference type="Proteomes" id="UP001360560">
    <property type="component" value="Unassembled WGS sequence"/>
</dbReference>